<evidence type="ECO:0000313" key="1">
    <source>
        <dbReference type="EMBL" id="CAG7596083.1"/>
    </source>
</evidence>
<keyword evidence="2" id="KW-1185">Reference proteome</keyword>
<dbReference type="AlphaFoldDB" id="A0A8S4C458"/>
<dbReference type="EMBL" id="CAJVAF010000315">
    <property type="protein sequence ID" value="CAG7596083.1"/>
    <property type="molecule type" value="Genomic_DNA"/>
</dbReference>
<sequence>MFIALNMQCTLYLNLGFHLFVEIPNIFAGALDEAIFCPWIKLIGKYKKINHLESPIKYAFMQTKRFYYRLLSNRGANN</sequence>
<proteinExistence type="predicted"/>
<organism evidence="1 2">
    <name type="scientific">Hyalomma marginatum</name>
    <dbReference type="NCBI Taxonomy" id="34627"/>
    <lineage>
        <taxon>Eukaryota</taxon>
        <taxon>Metazoa</taxon>
        <taxon>Ecdysozoa</taxon>
        <taxon>Arthropoda</taxon>
        <taxon>Chelicerata</taxon>
        <taxon>Arachnida</taxon>
        <taxon>Acari</taxon>
        <taxon>Parasitiformes</taxon>
        <taxon>Ixodida</taxon>
        <taxon>Ixodoidea</taxon>
        <taxon>Ixodidae</taxon>
        <taxon>Hyalomminae</taxon>
        <taxon>Hyalomma</taxon>
    </lineage>
</organism>
<protein>
    <submittedName>
        <fullName evidence="1">Uncharacterized protein</fullName>
    </submittedName>
</protein>
<name>A0A8S4C458_9ACAR</name>
<accession>A0A8S4C458</accession>
<gene>
    <name evidence="1" type="ORF">MHYMCMPASI_00856</name>
</gene>
<comment type="caution">
    <text evidence="1">The sequence shown here is derived from an EMBL/GenBank/DDBJ whole genome shotgun (WGS) entry which is preliminary data.</text>
</comment>
<evidence type="ECO:0000313" key="2">
    <source>
        <dbReference type="Proteomes" id="UP000837675"/>
    </source>
</evidence>
<dbReference type="Proteomes" id="UP000837675">
    <property type="component" value="Unassembled WGS sequence"/>
</dbReference>
<reference evidence="1" key="1">
    <citation type="submission" date="2021-06" db="EMBL/GenBank/DDBJ databases">
        <authorList>
            <person name="Nardi T."/>
            <person name="Nardi T."/>
        </authorList>
    </citation>
    <scope>NUCLEOTIDE SEQUENCE</scope>
</reference>